<proteinExistence type="predicted"/>
<evidence type="ECO:0000313" key="3">
    <source>
        <dbReference type="Proteomes" id="UP000799291"/>
    </source>
</evidence>
<protein>
    <submittedName>
        <fullName evidence="2">Uncharacterized protein</fullName>
    </submittedName>
</protein>
<reference evidence="2" key="1">
    <citation type="journal article" date="2020" name="Stud. Mycol.">
        <title>101 Dothideomycetes genomes: a test case for predicting lifestyles and emergence of pathogens.</title>
        <authorList>
            <person name="Haridas S."/>
            <person name="Albert R."/>
            <person name="Binder M."/>
            <person name="Bloem J."/>
            <person name="Labutti K."/>
            <person name="Salamov A."/>
            <person name="Andreopoulos B."/>
            <person name="Baker S."/>
            <person name="Barry K."/>
            <person name="Bills G."/>
            <person name="Bluhm B."/>
            <person name="Cannon C."/>
            <person name="Castanera R."/>
            <person name="Culley D."/>
            <person name="Daum C."/>
            <person name="Ezra D."/>
            <person name="Gonzalez J."/>
            <person name="Henrissat B."/>
            <person name="Kuo A."/>
            <person name="Liang C."/>
            <person name="Lipzen A."/>
            <person name="Lutzoni F."/>
            <person name="Magnuson J."/>
            <person name="Mondo S."/>
            <person name="Nolan M."/>
            <person name="Ohm R."/>
            <person name="Pangilinan J."/>
            <person name="Park H.-J."/>
            <person name="Ramirez L."/>
            <person name="Alfaro M."/>
            <person name="Sun H."/>
            <person name="Tritt A."/>
            <person name="Yoshinaga Y."/>
            <person name="Zwiers L.-H."/>
            <person name="Turgeon B."/>
            <person name="Goodwin S."/>
            <person name="Spatafora J."/>
            <person name="Crous P."/>
            <person name="Grigoriev I."/>
        </authorList>
    </citation>
    <scope>NUCLEOTIDE SEQUENCE</scope>
    <source>
        <strain evidence="2">CBS 122367</strain>
    </source>
</reference>
<evidence type="ECO:0000313" key="2">
    <source>
        <dbReference type="EMBL" id="KAF2683613.1"/>
    </source>
</evidence>
<name>A0A6G1J069_9PLEO</name>
<organism evidence="2 3">
    <name type="scientific">Lentithecium fluviatile CBS 122367</name>
    <dbReference type="NCBI Taxonomy" id="1168545"/>
    <lineage>
        <taxon>Eukaryota</taxon>
        <taxon>Fungi</taxon>
        <taxon>Dikarya</taxon>
        <taxon>Ascomycota</taxon>
        <taxon>Pezizomycotina</taxon>
        <taxon>Dothideomycetes</taxon>
        <taxon>Pleosporomycetidae</taxon>
        <taxon>Pleosporales</taxon>
        <taxon>Massarineae</taxon>
        <taxon>Lentitheciaceae</taxon>
        <taxon>Lentithecium</taxon>
    </lineage>
</organism>
<gene>
    <name evidence="2" type="ORF">K458DRAFT_389529</name>
</gene>
<dbReference type="OrthoDB" id="3764174at2759"/>
<keyword evidence="3" id="KW-1185">Reference proteome</keyword>
<accession>A0A6G1J069</accession>
<evidence type="ECO:0000256" key="1">
    <source>
        <dbReference type="SAM" id="MobiDB-lite"/>
    </source>
</evidence>
<dbReference type="AlphaFoldDB" id="A0A6G1J069"/>
<dbReference type="Proteomes" id="UP000799291">
    <property type="component" value="Unassembled WGS sequence"/>
</dbReference>
<sequence>MSLPTRMDLCRPRRRPLRHFAVRPWIVQTPFVNQEHIDDTHSACNEQSLYHDIKCKHRVKTRYYEGCGQNCTKPDGHSPFICPECVTELVRAGMRLEDMSLAESAFDTNADREARVKVIARKEIDRLVFRRHRPTVVVPRLDPRLQFFNEISEAQENGGFLKEPEENEPKRYKRPGQGARLPRAAMVGLGFQKPHRQRLAPARPPEYHIPQLDGRTKAVDNGTAKHANPGRLMKWGPAGVAVGDVDMGDLKPGGQKRKRNPPRADPTRFGVQPVNARIPDAAEDDASRVVREILNVLSLEDRNL</sequence>
<dbReference type="EMBL" id="MU005583">
    <property type="protein sequence ID" value="KAF2683613.1"/>
    <property type="molecule type" value="Genomic_DNA"/>
</dbReference>
<feature type="region of interest" description="Disordered" evidence="1">
    <location>
        <begin position="246"/>
        <end position="273"/>
    </location>
</feature>